<keyword evidence="2" id="KW-1003">Cell membrane</keyword>
<dbReference type="Pfam" id="PF01757">
    <property type="entry name" value="Acyl_transf_3"/>
    <property type="match status" value="1"/>
</dbReference>
<evidence type="ECO:0000256" key="4">
    <source>
        <dbReference type="ARBA" id="ARBA00022692"/>
    </source>
</evidence>
<feature type="transmembrane region" description="Helical" evidence="9">
    <location>
        <begin position="631"/>
        <end position="651"/>
    </location>
</feature>
<feature type="compositionally biased region" description="Polar residues" evidence="8">
    <location>
        <begin position="151"/>
        <end position="160"/>
    </location>
</feature>
<feature type="compositionally biased region" description="Pro residues" evidence="8">
    <location>
        <begin position="18"/>
        <end position="28"/>
    </location>
</feature>
<feature type="domain" description="Acyltransferase 3" evidence="10">
    <location>
        <begin position="241"/>
        <end position="603"/>
    </location>
</feature>
<evidence type="ECO:0000313" key="11">
    <source>
        <dbReference type="EMBL" id="GEC87390.1"/>
    </source>
</evidence>
<dbReference type="EMBL" id="BJNT01000025">
    <property type="protein sequence ID" value="GEC87390.1"/>
    <property type="molecule type" value="Genomic_DNA"/>
</dbReference>
<dbReference type="InterPro" id="IPR036514">
    <property type="entry name" value="SGNH_hydro_sf"/>
</dbReference>
<dbReference type="GeneID" id="82888784"/>
<dbReference type="GO" id="GO:0016747">
    <property type="term" value="F:acyltransferase activity, transferring groups other than amino-acyl groups"/>
    <property type="evidence" value="ECO:0007669"/>
    <property type="project" value="InterPro"/>
</dbReference>
<evidence type="ECO:0000259" key="10">
    <source>
        <dbReference type="Pfam" id="PF01757"/>
    </source>
</evidence>
<dbReference type="PANTHER" id="PTHR23028">
    <property type="entry name" value="ACETYLTRANSFERASE"/>
    <property type="match status" value="1"/>
</dbReference>
<keyword evidence="4 9" id="KW-0812">Transmembrane</keyword>
<evidence type="ECO:0000256" key="6">
    <source>
        <dbReference type="ARBA" id="ARBA00023136"/>
    </source>
</evidence>
<dbReference type="InterPro" id="IPR050879">
    <property type="entry name" value="Acyltransferase_3"/>
</dbReference>
<feature type="compositionally biased region" description="Acidic residues" evidence="8">
    <location>
        <begin position="125"/>
        <end position="138"/>
    </location>
</feature>
<proteinExistence type="predicted"/>
<evidence type="ECO:0000256" key="7">
    <source>
        <dbReference type="ARBA" id="ARBA00023315"/>
    </source>
</evidence>
<comment type="caution">
    <text evidence="11">The sequence shown here is derived from an EMBL/GenBank/DDBJ whole genome shotgun (WGS) entry which is preliminary data.</text>
</comment>
<feature type="region of interest" description="Disordered" evidence="8">
    <location>
        <begin position="1"/>
        <end position="92"/>
    </location>
</feature>
<feature type="compositionally biased region" description="Pro residues" evidence="8">
    <location>
        <begin position="49"/>
        <end position="60"/>
    </location>
</feature>
<dbReference type="Gene3D" id="3.40.50.1110">
    <property type="entry name" value="SGNH hydrolase"/>
    <property type="match status" value="1"/>
</dbReference>
<feature type="transmembrane region" description="Helical" evidence="9">
    <location>
        <begin position="589"/>
        <end position="610"/>
    </location>
</feature>
<dbReference type="PANTHER" id="PTHR23028:SF53">
    <property type="entry name" value="ACYL_TRANSF_3 DOMAIN-CONTAINING PROTEIN"/>
    <property type="match status" value="1"/>
</dbReference>
<feature type="compositionally biased region" description="Acidic residues" evidence="8">
    <location>
        <begin position="78"/>
        <end position="92"/>
    </location>
</feature>
<protein>
    <recommendedName>
        <fullName evidence="10">Acyltransferase 3 domain-containing protein</fullName>
    </recommendedName>
</protein>
<accession>A0A4Y4C8F8</accession>
<dbReference type="GO" id="GO:0005886">
    <property type="term" value="C:plasma membrane"/>
    <property type="evidence" value="ECO:0007669"/>
    <property type="project" value="UniProtKB-SubCell"/>
</dbReference>
<feature type="transmembrane region" description="Helical" evidence="9">
    <location>
        <begin position="518"/>
        <end position="539"/>
    </location>
</feature>
<feature type="transmembrane region" description="Helical" evidence="9">
    <location>
        <begin position="560"/>
        <end position="577"/>
    </location>
</feature>
<dbReference type="GO" id="GO:0009103">
    <property type="term" value="P:lipopolysaccharide biosynthetic process"/>
    <property type="evidence" value="ECO:0007669"/>
    <property type="project" value="TreeGrafter"/>
</dbReference>
<evidence type="ECO:0000256" key="3">
    <source>
        <dbReference type="ARBA" id="ARBA00022679"/>
    </source>
</evidence>
<feature type="compositionally biased region" description="Pro residues" evidence="8">
    <location>
        <begin position="672"/>
        <end position="686"/>
    </location>
</feature>
<gene>
    <name evidence="11" type="ORF">CVA01_27040</name>
</gene>
<evidence type="ECO:0000256" key="2">
    <source>
        <dbReference type="ARBA" id="ARBA00022475"/>
    </source>
</evidence>
<sequence>MAQKTPPVIVLSAQVSAPPAPRWTPPPTAGAKDETTPTPAIVLAAPTGAPLPPGVTPPTAAPEAAAEEMVEDARNAEAGEDAADATDADATDASDAPTVLFAIPQAAVPGPPVAPVFADEKSEDGSGDDADAEVDTADADNQPTEHFAAQSPAQQTTQKPAPSVEHAPSGMWPAQNPAAAAAVVGAATTGAAAAATTTEAETTETTEPPEDEYASQAEPAYTAEDPAPVKPLKPGRIRRVPGLDGLRGIAVLAVVIYHFFGDALPGGFLGVDIFFVLSGFLITALLVRELGATGRISLKEFWRRRARRIIPASVTVLVLATAIAGFIGGDVQVGLVPQFLGSLFFANNWVQISQSHSYFADTTPQIFMHYWSLAIEEQFYVLWPLIFLGLLWAARRFGRSVSSGDRTFRLPALFATVAGLASLLVMILLYNPDEDPSRVYFGTDTHAFGLLAGVVLALLVTTASPKAVDSWPLLSPTGASGMPTTRSRLTGAAGWTLGSLAFLGLIAMLVLLPDTSPVTYRGGLFGASLLTVAVMMTVLRDAGPVAWMMRIRPLRYFGERSFSLYLWHWPVIVFLEAKMQQPGSDTPDWLVGLIAVVISLVLSEASYRFVENPLRRQGYRRVVAAMGSTKLLVVPIAILVIALFAGSALGGSPSKSELERQLDEIADLQNSPAPPPPPGASTPPGLPDGTEITGIGDSVMLASTVALQQRFPGMTIDAEVSRHYSGGEGSIQAMVDDGSMGEYVVLGFGTNGQAFDGELDQIRDMLGPDRKMILVVPFGYVDGIQDAADQVIAYAAENPDVYLAPWCQQAVDHPEDLIGDGVHPDEQGQQLYADAVEDALRQAVAGKQDTSISCPM</sequence>
<dbReference type="InterPro" id="IPR002656">
    <property type="entry name" value="Acyl_transf_3_dom"/>
</dbReference>
<keyword evidence="3" id="KW-0808">Transferase</keyword>
<dbReference type="SUPFAM" id="SSF52266">
    <property type="entry name" value="SGNH hydrolase"/>
    <property type="match status" value="1"/>
</dbReference>
<feature type="region of interest" description="Disordered" evidence="8">
    <location>
        <begin position="107"/>
        <end position="173"/>
    </location>
</feature>
<feature type="compositionally biased region" description="Acidic residues" evidence="8">
    <location>
        <begin position="201"/>
        <end position="213"/>
    </location>
</feature>
<dbReference type="AlphaFoldDB" id="A0A4Y4C8F8"/>
<comment type="subcellular location">
    <subcellularLocation>
        <location evidence="1">Cell membrane</location>
        <topology evidence="1">Multi-pass membrane protein</topology>
    </subcellularLocation>
</comment>
<keyword evidence="6 9" id="KW-0472">Membrane</keyword>
<evidence type="ECO:0000256" key="5">
    <source>
        <dbReference type="ARBA" id="ARBA00022989"/>
    </source>
</evidence>
<feature type="transmembrane region" description="Helical" evidence="9">
    <location>
        <begin position="380"/>
        <end position="398"/>
    </location>
</feature>
<feature type="transmembrane region" description="Helical" evidence="9">
    <location>
        <begin position="489"/>
        <end position="512"/>
    </location>
</feature>
<reference evidence="11 12" key="1">
    <citation type="submission" date="2019-06" db="EMBL/GenBank/DDBJ databases">
        <title>Whole genome shotgun sequence of Corynebacterium variabile NBRC 15286.</title>
        <authorList>
            <person name="Hosoyama A."/>
            <person name="Uohara A."/>
            <person name="Ohji S."/>
            <person name="Ichikawa N."/>
        </authorList>
    </citation>
    <scope>NUCLEOTIDE SEQUENCE [LARGE SCALE GENOMIC DNA]</scope>
    <source>
        <strain evidence="11 12">NBRC 15286</strain>
    </source>
</reference>
<feature type="region of interest" description="Disordered" evidence="8">
    <location>
        <begin position="668"/>
        <end position="690"/>
    </location>
</feature>
<feature type="transmembrane region" description="Helical" evidence="9">
    <location>
        <begin position="450"/>
        <end position="468"/>
    </location>
</feature>
<evidence type="ECO:0000256" key="8">
    <source>
        <dbReference type="SAM" id="MobiDB-lite"/>
    </source>
</evidence>
<dbReference type="Proteomes" id="UP000319986">
    <property type="component" value="Unassembled WGS sequence"/>
</dbReference>
<feature type="transmembrane region" description="Helical" evidence="9">
    <location>
        <begin position="266"/>
        <end position="287"/>
    </location>
</feature>
<evidence type="ECO:0000256" key="9">
    <source>
        <dbReference type="SAM" id="Phobius"/>
    </source>
</evidence>
<evidence type="ECO:0000256" key="1">
    <source>
        <dbReference type="ARBA" id="ARBA00004651"/>
    </source>
</evidence>
<name>A0A4Y4C8F8_9CORY</name>
<feature type="transmembrane region" description="Helical" evidence="9">
    <location>
        <begin position="308"/>
        <end position="327"/>
    </location>
</feature>
<keyword evidence="7" id="KW-0012">Acyltransferase</keyword>
<dbReference type="RefSeq" id="WP_141331383.1">
    <property type="nucleotide sequence ID" value="NZ_BJNT01000025.1"/>
</dbReference>
<keyword evidence="5 9" id="KW-1133">Transmembrane helix</keyword>
<evidence type="ECO:0000313" key="12">
    <source>
        <dbReference type="Proteomes" id="UP000319986"/>
    </source>
</evidence>
<feature type="transmembrane region" description="Helical" evidence="9">
    <location>
        <begin position="410"/>
        <end position="430"/>
    </location>
</feature>
<feature type="region of interest" description="Disordered" evidence="8">
    <location>
        <begin position="192"/>
        <end position="234"/>
    </location>
</feature>
<organism evidence="11 12">
    <name type="scientific">Corynebacterium variabile</name>
    <dbReference type="NCBI Taxonomy" id="1727"/>
    <lineage>
        <taxon>Bacteria</taxon>
        <taxon>Bacillati</taxon>
        <taxon>Actinomycetota</taxon>
        <taxon>Actinomycetes</taxon>
        <taxon>Mycobacteriales</taxon>
        <taxon>Corynebacteriaceae</taxon>
        <taxon>Corynebacterium</taxon>
    </lineage>
</organism>